<dbReference type="EMBL" id="JACNIG010000090">
    <property type="protein sequence ID" value="MBC8430865.1"/>
    <property type="molecule type" value="Genomic_DNA"/>
</dbReference>
<gene>
    <name evidence="2" type="ORF">H8D96_02995</name>
</gene>
<accession>A0A8J6TPV8</accession>
<dbReference type="InterPro" id="IPR002740">
    <property type="entry name" value="EVE_domain"/>
</dbReference>
<proteinExistence type="predicted"/>
<evidence type="ECO:0000313" key="3">
    <source>
        <dbReference type="Proteomes" id="UP000605201"/>
    </source>
</evidence>
<dbReference type="AlphaFoldDB" id="A0A8J6TPV8"/>
<sequence>MTCDFAPTLSLARPVSLAEIKADSRLTEMGLVRQPRLAVMPLTAEEFDIIANEMANKSME</sequence>
<name>A0A8J6TPV8_9BACT</name>
<evidence type="ECO:0000313" key="2">
    <source>
        <dbReference type="EMBL" id="MBC8430865.1"/>
    </source>
</evidence>
<protein>
    <submittedName>
        <fullName evidence="2">EVE domain-containing protein</fullName>
    </submittedName>
</protein>
<reference evidence="2 3" key="1">
    <citation type="submission" date="2020-08" db="EMBL/GenBank/DDBJ databases">
        <title>Bridging the membrane lipid divide: bacteria of the FCB group superphylum have the potential to synthesize archaeal ether lipids.</title>
        <authorList>
            <person name="Villanueva L."/>
            <person name="Von Meijenfeldt F.A.B."/>
            <person name="Westbye A.B."/>
            <person name="Yadav S."/>
            <person name="Hopmans E.C."/>
            <person name="Dutilh B.E."/>
            <person name="Sinninghe Damste J.S."/>
        </authorList>
    </citation>
    <scope>NUCLEOTIDE SEQUENCE [LARGE SCALE GENOMIC DNA]</scope>
    <source>
        <strain evidence="2">NIOZ-UU17</strain>
    </source>
</reference>
<dbReference type="Pfam" id="PF01878">
    <property type="entry name" value="EVE"/>
    <property type="match status" value="1"/>
</dbReference>
<dbReference type="InterPro" id="IPR015947">
    <property type="entry name" value="PUA-like_sf"/>
</dbReference>
<comment type="caution">
    <text evidence="2">The sequence shown here is derived from an EMBL/GenBank/DDBJ whole genome shotgun (WGS) entry which is preliminary data.</text>
</comment>
<dbReference type="Gene3D" id="3.10.590.10">
    <property type="entry name" value="ph1033 like domains"/>
    <property type="match status" value="1"/>
</dbReference>
<feature type="domain" description="EVE" evidence="1">
    <location>
        <begin position="3"/>
        <end position="52"/>
    </location>
</feature>
<dbReference type="SUPFAM" id="SSF88697">
    <property type="entry name" value="PUA domain-like"/>
    <property type="match status" value="1"/>
</dbReference>
<evidence type="ECO:0000259" key="1">
    <source>
        <dbReference type="Pfam" id="PF01878"/>
    </source>
</evidence>
<organism evidence="2 3">
    <name type="scientific">Candidatus Desulfatibia vada</name>
    <dbReference type="NCBI Taxonomy" id="2841696"/>
    <lineage>
        <taxon>Bacteria</taxon>
        <taxon>Pseudomonadati</taxon>
        <taxon>Thermodesulfobacteriota</taxon>
        <taxon>Desulfobacteria</taxon>
        <taxon>Desulfobacterales</taxon>
        <taxon>Desulfobacterales incertae sedis</taxon>
        <taxon>Candidatus Desulfatibia</taxon>
    </lineage>
</organism>
<dbReference type="Proteomes" id="UP000605201">
    <property type="component" value="Unassembled WGS sequence"/>
</dbReference>